<accession>A0A8J8K7C8</accession>
<name>A0A8J8K7C8_9FLAO</name>
<proteinExistence type="predicted"/>
<protein>
    <submittedName>
        <fullName evidence="2">Cytochrome b subunit of formate dehydrogenase</fullName>
    </submittedName>
</protein>
<gene>
    <name evidence="2" type="ORF">HNQ03_000432</name>
</gene>
<keyword evidence="1" id="KW-1133">Transmembrane helix</keyword>
<dbReference type="Proteomes" id="UP000610746">
    <property type="component" value="Unassembled WGS sequence"/>
</dbReference>
<reference evidence="2" key="1">
    <citation type="submission" date="2020-05" db="EMBL/GenBank/DDBJ databases">
        <title>Genomic Encyclopedia of Type Strains, Phase IV (KMG-V): Genome sequencing to study the core and pangenomes of soil and plant-associated prokaryotes.</title>
        <authorList>
            <person name="Whitman W."/>
        </authorList>
    </citation>
    <scope>NUCLEOTIDE SEQUENCE</scope>
    <source>
        <strain evidence="2">16F</strain>
    </source>
</reference>
<feature type="transmembrane region" description="Helical" evidence="1">
    <location>
        <begin position="17"/>
        <end position="35"/>
    </location>
</feature>
<evidence type="ECO:0000256" key="1">
    <source>
        <dbReference type="SAM" id="Phobius"/>
    </source>
</evidence>
<feature type="transmembrane region" description="Helical" evidence="1">
    <location>
        <begin position="55"/>
        <end position="72"/>
    </location>
</feature>
<keyword evidence="1" id="KW-0472">Membrane</keyword>
<evidence type="ECO:0000313" key="3">
    <source>
        <dbReference type="Proteomes" id="UP000610746"/>
    </source>
</evidence>
<feature type="transmembrane region" description="Helical" evidence="1">
    <location>
        <begin position="77"/>
        <end position="95"/>
    </location>
</feature>
<evidence type="ECO:0000313" key="2">
    <source>
        <dbReference type="EMBL" id="NRS91366.1"/>
    </source>
</evidence>
<keyword evidence="1" id="KW-0812">Transmembrane</keyword>
<dbReference type="AlphaFoldDB" id="A0A8J8K7C8"/>
<keyword evidence="3" id="KW-1185">Reference proteome</keyword>
<sequence length="129" mass="15555">MKTLNLEKYVTKNRLKYFFLIFSVLSLLYTGYVLFSNNYNDNPSYNFMNNQFGQFGFYCMLIFFIFISLKVISKEKLFPFFLVLLLLTSLILSYISGIFLYTMPIVFILSIFFFYTRKYLFYHKPIVQP</sequence>
<dbReference type="EMBL" id="JABSNO010000002">
    <property type="protein sequence ID" value="NRS91366.1"/>
    <property type="molecule type" value="Genomic_DNA"/>
</dbReference>
<organism evidence="2 3">
    <name type="scientific">Frigoriflavimonas asaccharolytica</name>
    <dbReference type="NCBI Taxonomy" id="2735899"/>
    <lineage>
        <taxon>Bacteria</taxon>
        <taxon>Pseudomonadati</taxon>
        <taxon>Bacteroidota</taxon>
        <taxon>Flavobacteriia</taxon>
        <taxon>Flavobacteriales</taxon>
        <taxon>Weeksellaceae</taxon>
        <taxon>Frigoriflavimonas</taxon>
    </lineage>
</organism>
<comment type="caution">
    <text evidence="2">The sequence shown here is derived from an EMBL/GenBank/DDBJ whole genome shotgun (WGS) entry which is preliminary data.</text>
</comment>